<feature type="compositionally biased region" description="Basic and acidic residues" evidence="1">
    <location>
        <begin position="43"/>
        <end position="75"/>
    </location>
</feature>
<reference evidence="3 4" key="1">
    <citation type="submission" date="2021-06" db="EMBL/GenBank/DDBJ databases">
        <title>Bacillus sp. RD4P76, an endophyte from a halophyte.</title>
        <authorList>
            <person name="Sun J.-Q."/>
        </authorList>
    </citation>
    <scope>NUCLEOTIDE SEQUENCE [LARGE SCALE GENOMIC DNA]</scope>
    <source>
        <strain evidence="3 4">CGMCC 1.15917</strain>
    </source>
</reference>
<feature type="transmembrane region" description="Helical" evidence="2">
    <location>
        <begin position="158"/>
        <end position="187"/>
    </location>
</feature>
<dbReference type="GO" id="GO:0000428">
    <property type="term" value="C:DNA-directed RNA polymerase complex"/>
    <property type="evidence" value="ECO:0007669"/>
    <property type="project" value="UniProtKB-KW"/>
</dbReference>
<organism evidence="3 4">
    <name type="scientific">Evansella tamaricis</name>
    <dbReference type="NCBI Taxonomy" id="2069301"/>
    <lineage>
        <taxon>Bacteria</taxon>
        <taxon>Bacillati</taxon>
        <taxon>Bacillota</taxon>
        <taxon>Bacilli</taxon>
        <taxon>Bacillales</taxon>
        <taxon>Bacillaceae</taxon>
        <taxon>Evansella</taxon>
    </lineage>
</organism>
<sequence length="222" mass="25201">MSKDNKNELEHNRMDNKIDGNSELTSQDRPTKEPGGSEPGATEPDKGLQSDETEQHDSSIQPDSEKTSYESDAKESYVIGVGQADQSESESRATAVAPEKEELTEGESDTMSESKSRRQRRLQREVELEDETDELEETDETDEGRMAKRKKFKGRIRLIPVWIKVIFVLCLFAGSLVVGAMFGFAIVGEGLEFRDVLDKETWYRVYDLIYADTEMDRSGWDQ</sequence>
<accession>A0ABS6JA91</accession>
<dbReference type="RefSeq" id="WP_217064487.1">
    <property type="nucleotide sequence ID" value="NZ_JAHQCS010000038.1"/>
</dbReference>
<evidence type="ECO:0000313" key="4">
    <source>
        <dbReference type="Proteomes" id="UP000784880"/>
    </source>
</evidence>
<protein>
    <submittedName>
        <fullName evidence="3">DNA-directed RNA polymerase subunit beta</fullName>
    </submittedName>
</protein>
<evidence type="ECO:0000313" key="3">
    <source>
        <dbReference type="EMBL" id="MBU9710597.1"/>
    </source>
</evidence>
<evidence type="ECO:0000256" key="1">
    <source>
        <dbReference type="SAM" id="MobiDB-lite"/>
    </source>
</evidence>
<proteinExistence type="predicted"/>
<keyword evidence="2" id="KW-0472">Membrane</keyword>
<gene>
    <name evidence="3" type="ORF">KS419_02420</name>
</gene>
<comment type="caution">
    <text evidence="3">The sequence shown here is derived from an EMBL/GenBank/DDBJ whole genome shotgun (WGS) entry which is preliminary data.</text>
</comment>
<dbReference type="EMBL" id="JAHQCS010000038">
    <property type="protein sequence ID" value="MBU9710597.1"/>
    <property type="molecule type" value="Genomic_DNA"/>
</dbReference>
<dbReference type="Pfam" id="PF11772">
    <property type="entry name" value="EpuA"/>
    <property type="match status" value="1"/>
</dbReference>
<keyword evidence="3" id="KW-0240">DNA-directed RNA polymerase</keyword>
<name>A0ABS6JA91_9BACI</name>
<feature type="compositionally biased region" description="Acidic residues" evidence="1">
    <location>
        <begin position="127"/>
        <end position="142"/>
    </location>
</feature>
<evidence type="ECO:0000256" key="2">
    <source>
        <dbReference type="SAM" id="Phobius"/>
    </source>
</evidence>
<feature type="compositionally biased region" description="Basic and acidic residues" evidence="1">
    <location>
        <begin position="1"/>
        <end position="20"/>
    </location>
</feature>
<keyword evidence="2" id="KW-0812">Transmembrane</keyword>
<keyword evidence="4" id="KW-1185">Reference proteome</keyword>
<feature type="compositionally biased region" description="Basic and acidic residues" evidence="1">
    <location>
        <begin position="112"/>
        <end position="126"/>
    </location>
</feature>
<dbReference type="InterPro" id="IPR024596">
    <property type="entry name" value="RNApol_su_b/EpuA"/>
</dbReference>
<dbReference type="Proteomes" id="UP000784880">
    <property type="component" value="Unassembled WGS sequence"/>
</dbReference>
<keyword evidence="2" id="KW-1133">Transmembrane helix</keyword>
<keyword evidence="3" id="KW-0804">Transcription</keyword>
<feature type="region of interest" description="Disordered" evidence="1">
    <location>
        <begin position="1"/>
        <end position="145"/>
    </location>
</feature>